<dbReference type="InterPro" id="IPR050639">
    <property type="entry name" value="SSR_resolvase"/>
</dbReference>
<dbReference type="Proteomes" id="UP001597512">
    <property type="component" value="Unassembled WGS sequence"/>
</dbReference>
<dbReference type="RefSeq" id="WP_381506555.1">
    <property type="nucleotide sequence ID" value="NZ_JBHUOM010000023.1"/>
</dbReference>
<evidence type="ECO:0000256" key="3">
    <source>
        <dbReference type="ARBA" id="ARBA00023172"/>
    </source>
</evidence>
<dbReference type="Gene3D" id="3.40.50.1390">
    <property type="entry name" value="Resolvase, N-terminal catalytic domain"/>
    <property type="match status" value="1"/>
</dbReference>
<dbReference type="PROSITE" id="PS00397">
    <property type="entry name" value="RECOMBINASES_1"/>
    <property type="match status" value="1"/>
</dbReference>
<dbReference type="InterPro" id="IPR036162">
    <property type="entry name" value="Resolvase-like_N_sf"/>
</dbReference>
<evidence type="ECO:0000313" key="6">
    <source>
        <dbReference type="EMBL" id="MFD2937099.1"/>
    </source>
</evidence>
<feature type="active site" description="O-(5'-phospho-DNA)-serine intermediate" evidence="4">
    <location>
        <position position="9"/>
    </location>
</feature>
<evidence type="ECO:0000256" key="2">
    <source>
        <dbReference type="ARBA" id="ARBA00023125"/>
    </source>
</evidence>
<dbReference type="PANTHER" id="PTHR30461">
    <property type="entry name" value="DNA-INVERTASE FROM LAMBDOID PROPHAGE"/>
    <property type="match status" value="1"/>
</dbReference>
<comment type="caution">
    <text evidence="6">The sequence shown here is derived from an EMBL/GenBank/DDBJ whole genome shotgun (WGS) entry which is preliminary data.</text>
</comment>
<dbReference type="CDD" id="cd03768">
    <property type="entry name" value="SR_ResInv"/>
    <property type="match status" value="1"/>
</dbReference>
<keyword evidence="7" id="KW-1185">Reference proteome</keyword>
<dbReference type="SMART" id="SM00857">
    <property type="entry name" value="Resolvase"/>
    <property type="match status" value="1"/>
</dbReference>
<dbReference type="InterPro" id="IPR006118">
    <property type="entry name" value="Recombinase_CS"/>
</dbReference>
<feature type="domain" description="Resolvase/invertase-type recombinase catalytic" evidence="5">
    <location>
        <begin position="1"/>
        <end position="134"/>
    </location>
</feature>
<dbReference type="InterPro" id="IPR006119">
    <property type="entry name" value="Resolv_N"/>
</dbReference>
<keyword evidence="1" id="KW-0229">DNA integration</keyword>
<gene>
    <name evidence="6" type="ORF">ACFS25_25185</name>
</gene>
<evidence type="ECO:0000256" key="4">
    <source>
        <dbReference type="PROSITE-ProRule" id="PRU10137"/>
    </source>
</evidence>
<protein>
    <submittedName>
        <fullName evidence="6">Recombinase family protein</fullName>
    </submittedName>
</protein>
<evidence type="ECO:0000313" key="7">
    <source>
        <dbReference type="Proteomes" id="UP001597512"/>
    </source>
</evidence>
<dbReference type="PROSITE" id="PS00398">
    <property type="entry name" value="RECOMBINASES_2"/>
    <property type="match status" value="1"/>
</dbReference>
<keyword evidence="2" id="KW-0238">DNA-binding</keyword>
<organism evidence="6 7">
    <name type="scientific">Spirosoma flavum</name>
    <dbReference type="NCBI Taxonomy" id="2048557"/>
    <lineage>
        <taxon>Bacteria</taxon>
        <taxon>Pseudomonadati</taxon>
        <taxon>Bacteroidota</taxon>
        <taxon>Cytophagia</taxon>
        <taxon>Cytophagales</taxon>
        <taxon>Cytophagaceae</taxon>
        <taxon>Spirosoma</taxon>
    </lineage>
</organism>
<dbReference type="SUPFAM" id="SSF53041">
    <property type="entry name" value="Resolvase-like"/>
    <property type="match status" value="1"/>
</dbReference>
<dbReference type="Pfam" id="PF00239">
    <property type="entry name" value="Resolvase"/>
    <property type="match status" value="1"/>
</dbReference>
<keyword evidence="3" id="KW-0233">DNA recombination</keyword>
<reference evidence="7" key="1">
    <citation type="journal article" date="2019" name="Int. J. Syst. Evol. Microbiol.">
        <title>The Global Catalogue of Microorganisms (GCM) 10K type strain sequencing project: providing services to taxonomists for standard genome sequencing and annotation.</title>
        <authorList>
            <consortium name="The Broad Institute Genomics Platform"/>
            <consortium name="The Broad Institute Genome Sequencing Center for Infectious Disease"/>
            <person name="Wu L."/>
            <person name="Ma J."/>
        </authorList>
    </citation>
    <scope>NUCLEOTIDE SEQUENCE [LARGE SCALE GENOMIC DNA]</scope>
    <source>
        <strain evidence="7">KCTC 52490</strain>
    </source>
</reference>
<evidence type="ECO:0000259" key="5">
    <source>
        <dbReference type="PROSITE" id="PS51736"/>
    </source>
</evidence>
<accession>A0ABW6ASS9</accession>
<name>A0ABW6ASS9_9BACT</name>
<evidence type="ECO:0000256" key="1">
    <source>
        <dbReference type="ARBA" id="ARBA00022908"/>
    </source>
</evidence>
<proteinExistence type="predicted"/>
<dbReference type="PANTHER" id="PTHR30461:SF2">
    <property type="entry name" value="SERINE RECOMBINASE PINE-RELATED"/>
    <property type="match status" value="1"/>
</dbReference>
<dbReference type="PROSITE" id="PS51736">
    <property type="entry name" value="RECOMBINASES_3"/>
    <property type="match status" value="1"/>
</dbReference>
<dbReference type="EMBL" id="JBHUOM010000023">
    <property type="protein sequence ID" value="MFD2937099.1"/>
    <property type="molecule type" value="Genomic_DNA"/>
</dbReference>
<sequence length="154" mass="17022">MKIGYARVSTLDQHLDLQLNALRSAGCELVFQEKISGASTDRPELQKLLQQLRSGDEVVVWKLDRLGRNLSHLVELVTQFEEKGVAFSSVQDKIDTSTPAGKLIFHIFCSLAEFERAQTRERTMAGLVAAKLKGKIGGKPKGLSEEAKKTARVV</sequence>